<evidence type="ECO:0000313" key="2">
    <source>
        <dbReference type="Proteomes" id="UP000189670"/>
    </source>
</evidence>
<reference evidence="2" key="1">
    <citation type="submission" date="2012-11" db="EMBL/GenBank/DDBJ databases">
        <authorList>
            <person name="Lucero-Rivera Y.E."/>
            <person name="Tovar-Ramirez D."/>
        </authorList>
    </citation>
    <scope>NUCLEOTIDE SEQUENCE [LARGE SCALE GENOMIC DNA]</scope>
    <source>
        <strain evidence="2">Araruama</strain>
    </source>
</reference>
<evidence type="ECO:0000313" key="1">
    <source>
        <dbReference type="EMBL" id="ETR69613.1"/>
    </source>
</evidence>
<protein>
    <submittedName>
        <fullName evidence="1">Uncharacterized protein</fullName>
    </submittedName>
</protein>
<gene>
    <name evidence="1" type="ORF">OMM_09449</name>
</gene>
<accession>A0A1V1P487</accession>
<dbReference type="AlphaFoldDB" id="A0A1V1P487"/>
<dbReference type="Proteomes" id="UP000189670">
    <property type="component" value="Unassembled WGS sequence"/>
</dbReference>
<comment type="caution">
    <text evidence="1">The sequence shown here is derived from an EMBL/GenBank/DDBJ whole genome shotgun (WGS) entry which is preliminary data.</text>
</comment>
<proteinExistence type="predicted"/>
<organism evidence="1 2">
    <name type="scientific">Candidatus Magnetoglobus multicellularis str. Araruama</name>
    <dbReference type="NCBI Taxonomy" id="890399"/>
    <lineage>
        <taxon>Bacteria</taxon>
        <taxon>Pseudomonadati</taxon>
        <taxon>Thermodesulfobacteriota</taxon>
        <taxon>Desulfobacteria</taxon>
        <taxon>Desulfobacterales</taxon>
        <taxon>Desulfobacteraceae</taxon>
        <taxon>Candidatus Magnetoglobus</taxon>
    </lineage>
</organism>
<name>A0A1V1P487_9BACT</name>
<dbReference type="EMBL" id="ATBP01000602">
    <property type="protein sequence ID" value="ETR69613.1"/>
    <property type="molecule type" value="Genomic_DNA"/>
</dbReference>
<sequence length="88" mass="10178">MKIKKVPDQEIELVKSDIEVAEKALIAIETSHKQGQKSANKPKNQLKRFISNLSKEKSSIYRALKQLRDGEEYGIHMIESYNKIKIHN</sequence>